<dbReference type="EMBL" id="NJET01000040">
    <property type="protein sequence ID" value="PHH63887.1"/>
    <property type="molecule type" value="Genomic_DNA"/>
</dbReference>
<evidence type="ECO:0000256" key="1">
    <source>
        <dbReference type="SAM" id="MobiDB-lite"/>
    </source>
</evidence>
<sequence>MPAPPKTRAATAKGVAKKSWTKSTAKSPPALPPSPRRPLANTPLGKKKTLKNPAPPHPPTVRETPRGVGATTGRVTKSPS</sequence>
<feature type="compositionally biased region" description="Low complexity" evidence="1">
    <location>
        <begin position="1"/>
        <end position="14"/>
    </location>
</feature>
<organism evidence="2 3">
    <name type="scientific">Ophiocordyceps australis</name>
    <dbReference type="NCBI Taxonomy" id="1399860"/>
    <lineage>
        <taxon>Eukaryota</taxon>
        <taxon>Fungi</taxon>
        <taxon>Dikarya</taxon>
        <taxon>Ascomycota</taxon>
        <taxon>Pezizomycotina</taxon>
        <taxon>Sordariomycetes</taxon>
        <taxon>Hypocreomycetidae</taxon>
        <taxon>Hypocreales</taxon>
        <taxon>Ophiocordycipitaceae</taxon>
        <taxon>Ophiocordyceps</taxon>
    </lineage>
</organism>
<dbReference type="AlphaFoldDB" id="A0A2C5Y5B4"/>
<protein>
    <submittedName>
        <fullName evidence="2">Uncharacterized protein</fullName>
    </submittedName>
</protein>
<keyword evidence="3" id="KW-1185">Reference proteome</keyword>
<reference evidence="2 3" key="1">
    <citation type="submission" date="2017-06" db="EMBL/GenBank/DDBJ databases">
        <title>Ant-infecting Ophiocordyceps genomes reveal a high diversity of potential behavioral manipulation genes and a possible major role for enterotoxins.</title>
        <authorList>
            <person name="De Bekker C."/>
            <person name="Evans H.C."/>
            <person name="Brachmann A."/>
            <person name="Hughes D.P."/>
        </authorList>
    </citation>
    <scope>NUCLEOTIDE SEQUENCE [LARGE SCALE GENOMIC DNA]</scope>
    <source>
        <strain evidence="2 3">Map64</strain>
    </source>
</reference>
<comment type="caution">
    <text evidence="2">The sequence shown here is derived from an EMBL/GenBank/DDBJ whole genome shotgun (WGS) entry which is preliminary data.</text>
</comment>
<gene>
    <name evidence="2" type="ORF">CDD81_5335</name>
</gene>
<accession>A0A2C5Y5B4</accession>
<dbReference type="Proteomes" id="UP000226192">
    <property type="component" value="Unassembled WGS sequence"/>
</dbReference>
<evidence type="ECO:0000313" key="2">
    <source>
        <dbReference type="EMBL" id="PHH63887.1"/>
    </source>
</evidence>
<proteinExistence type="predicted"/>
<evidence type="ECO:0000313" key="3">
    <source>
        <dbReference type="Proteomes" id="UP000226192"/>
    </source>
</evidence>
<name>A0A2C5Y5B4_9HYPO</name>
<feature type="region of interest" description="Disordered" evidence="1">
    <location>
        <begin position="1"/>
        <end position="80"/>
    </location>
</feature>